<feature type="domain" description="C2H2-type" evidence="9">
    <location>
        <begin position="1353"/>
        <end position="1381"/>
    </location>
</feature>
<evidence type="ECO:0000256" key="8">
    <source>
        <dbReference type="SAM" id="MobiDB-lite"/>
    </source>
</evidence>
<comment type="subcellular location">
    <subcellularLocation>
        <location evidence="1">Nucleus</location>
    </subcellularLocation>
</comment>
<proteinExistence type="predicted"/>
<evidence type="ECO:0000256" key="7">
    <source>
        <dbReference type="PROSITE-ProRule" id="PRU00042"/>
    </source>
</evidence>
<keyword evidence="5" id="KW-0862">Zinc</keyword>
<feature type="domain" description="C2H2-type" evidence="9">
    <location>
        <begin position="127"/>
        <end position="155"/>
    </location>
</feature>
<accession>A0A267EVJ7</accession>
<evidence type="ECO:0000256" key="6">
    <source>
        <dbReference type="ARBA" id="ARBA00023242"/>
    </source>
</evidence>
<keyword evidence="6" id="KW-0539">Nucleus</keyword>
<name>A0A267EVJ7_9PLAT</name>
<dbReference type="STRING" id="282301.A0A267EVJ7"/>
<evidence type="ECO:0000259" key="9">
    <source>
        <dbReference type="PROSITE" id="PS50157"/>
    </source>
</evidence>
<organism evidence="10 11">
    <name type="scientific">Macrostomum lignano</name>
    <dbReference type="NCBI Taxonomy" id="282301"/>
    <lineage>
        <taxon>Eukaryota</taxon>
        <taxon>Metazoa</taxon>
        <taxon>Spiralia</taxon>
        <taxon>Lophotrochozoa</taxon>
        <taxon>Platyhelminthes</taxon>
        <taxon>Rhabditophora</taxon>
        <taxon>Macrostomorpha</taxon>
        <taxon>Macrostomida</taxon>
        <taxon>Macrostomidae</taxon>
        <taxon>Macrostomum</taxon>
    </lineage>
</organism>
<feature type="region of interest" description="Disordered" evidence="8">
    <location>
        <begin position="1219"/>
        <end position="1241"/>
    </location>
</feature>
<dbReference type="PROSITE" id="PS00028">
    <property type="entry name" value="ZINC_FINGER_C2H2_1"/>
    <property type="match status" value="3"/>
</dbReference>
<feature type="domain" description="C2H2-type" evidence="9">
    <location>
        <begin position="1609"/>
        <end position="1637"/>
    </location>
</feature>
<feature type="domain" description="C2H2-type" evidence="9">
    <location>
        <begin position="1638"/>
        <end position="1666"/>
    </location>
</feature>
<evidence type="ECO:0000256" key="5">
    <source>
        <dbReference type="ARBA" id="ARBA00022833"/>
    </source>
</evidence>
<dbReference type="SMART" id="SM00355">
    <property type="entry name" value="ZnF_C2H2"/>
    <property type="match status" value="13"/>
</dbReference>
<feature type="compositionally biased region" description="Low complexity" evidence="8">
    <location>
        <begin position="990"/>
        <end position="1013"/>
    </location>
</feature>
<keyword evidence="4 7" id="KW-0863">Zinc-finger</keyword>
<dbReference type="InterPro" id="IPR013087">
    <property type="entry name" value="Znf_C2H2_type"/>
</dbReference>
<feature type="compositionally biased region" description="Acidic residues" evidence="8">
    <location>
        <begin position="1456"/>
        <end position="1559"/>
    </location>
</feature>
<keyword evidence="3" id="KW-0677">Repeat</keyword>
<dbReference type="Proteomes" id="UP000215902">
    <property type="component" value="Unassembled WGS sequence"/>
</dbReference>
<feature type="region of interest" description="Disordered" evidence="8">
    <location>
        <begin position="989"/>
        <end position="1034"/>
    </location>
</feature>
<dbReference type="PROSITE" id="PS50157">
    <property type="entry name" value="ZINC_FINGER_C2H2_2"/>
    <property type="match status" value="4"/>
</dbReference>
<keyword evidence="11" id="KW-1185">Reference proteome</keyword>
<feature type="region of interest" description="Disordered" evidence="8">
    <location>
        <begin position="896"/>
        <end position="949"/>
    </location>
</feature>
<feature type="compositionally biased region" description="Low complexity" evidence="8">
    <location>
        <begin position="1222"/>
        <end position="1240"/>
    </location>
</feature>
<dbReference type="EMBL" id="NIVC01001641">
    <property type="protein sequence ID" value="PAA65541.1"/>
    <property type="molecule type" value="Genomic_DNA"/>
</dbReference>
<keyword evidence="2" id="KW-0479">Metal-binding</keyword>
<evidence type="ECO:0000256" key="1">
    <source>
        <dbReference type="ARBA" id="ARBA00004123"/>
    </source>
</evidence>
<sequence>MLPFSRMNGTGDKNSKDNHTISDSSSSFMELTVSKLRKQRAALLDKDSQHAKYEQLAHRLESASACCVCGFCLAYSTWDPSQLGKHAAAEHNAVESVCPYCLTQVPAADIGEHQLRHFSAATAQDLYPCPHCSAYLEDKTAFLDHCHGLHSGRMEDCACGCCGQVFGSAVQLAAHLEESVRPLYHCEVPGCLVKSASKLAVQRHLAKRHPSQPATAIASIDYLACAARPVSYLSLPPLADPPSASLTVKSDAADPEKPAGPPVFGLRCPACQFATVDWGKFLRHLCSDCRGSGFARQSDDAGEAGASVVAYTLCHCSECGAAATDAALILEHIASAHPDSPEATLLQEDIRTSRVMLAKTLVEELPPPPPPPPQPQPQQQQQLLQLVRKRPLDEQPSSALASLISASPAAANAAAAGPATADGTKVPRLDVSSETTEYVSFPFHEEAYRAARPATAATETLIAKMKLFCGYRVKILGRENQRRIPECPECKRAFPYGLGDFKRHLLSVHLGIPRDTVRDCLKFTQPVPGSNKAGAITLVRKSEPENERSLPRPVRIDAFRHRVPLPYSTAVLRQLTQHFSRESQEYLIAKMATYSTLYVIVDARNGKKYLCGSCNYASPHALADVRKHILGAHCGISTKHFRYCLQASRLDPAEYTLLSDDKLIRLAREFVRVRQSDPRAAGSSEDAEDVMMLDPDAAAVLEPPSSLSQQLKPPSTPSSVDGVTAAGSAVTASSSTGFTDTAGKGAMLHFGQNPSHFEEADGVDEEEVINLPFSEAVLRHLLRDASDRPHQDSLVAKMRAYSKYQLVRQIARGKTVAYKCICGRVFHTVRRPGNSVRPSTLADARRHVMGVHARISHEMLTTCCQASRISRENNWHLYADEMLLRLANERPAKASTNFASAPRSLDDSALSNQNSRLDESGCGPGEDSCSMLTGESQQRGDDAGKKQQQPEFSSLLYSSHPVWPGETGKLLKSSSSAALGLIADSEHRAAASSPTASPAGASSAGGLSTSTPTMLGGGLGRSEPPIQPHEVATQEQRLASLRVLEEEGELERAVELPYSFSALQVLIEGACDSETMEILREKMEYYSTYKVAVTRTVSDNKRVFRCSGCSASSPHGMGDIRKHILGVHAKVPDRFKTACLHASRLSRDDNRLLPDPLLIQLARLKWKGTVGPNEEKLGRGGAATEALSAVSSAAAVSAAAAASTASYDAAFPSMVPLRPARAASSGTPAASVSPASATGSIAASPNKGLRIKIKTTGAGSDQELVTSVASADEPGEDAEDSTSSSAGVPPEMQCSSDRPQIPTTCFVIQADESEKPLPPGRCQFTCSWCEFGSHNVGPVRGHIVRDHLRIPGHKCSVCGKLYAVRNHVFRHHLLEHPQREFHLLQYSAYRYAMNRVDVKPSSQAKRILQRSAAAIAAAKTRREAAAAAAAAAASAAASASGNSSSGSRKRPRSMSEEEDQEQDDEEEDYEDGADNGVNDEEAGEAGDDEEGNEEEADEEDYADDAEMQIIEDDGAEEDGEDGEAEEEAGDEEGEDEEEEEAETEAQEDDEEQDDEEEGAETAAAQPASVMVNGKELLLMPDSLDRAVDPAPLAKCWVVRKRGNFGGVTYHCSVCTSSSSSLNSLKDHIVQYHLGVFPHHCHLCRRSYWSREVLDTHFTEAHPGDRPKTRPPQAYRDAIQGLPIRAPGGK</sequence>
<reference evidence="10 11" key="1">
    <citation type="submission" date="2017-06" db="EMBL/GenBank/DDBJ databases">
        <title>A platform for efficient transgenesis in Macrostomum lignano, a flatworm model organism for stem cell research.</title>
        <authorList>
            <person name="Berezikov E."/>
        </authorList>
    </citation>
    <scope>NUCLEOTIDE SEQUENCE [LARGE SCALE GENOMIC DNA]</scope>
    <source>
        <strain evidence="10">DV1</strain>
        <tissue evidence="10">Whole organism</tissue>
    </source>
</reference>
<feature type="region of interest" description="Disordered" evidence="8">
    <location>
        <begin position="363"/>
        <end position="383"/>
    </location>
</feature>
<evidence type="ECO:0000256" key="4">
    <source>
        <dbReference type="ARBA" id="ARBA00022771"/>
    </source>
</evidence>
<protein>
    <recommendedName>
        <fullName evidence="9">C2H2-type domain-containing protein</fullName>
    </recommendedName>
</protein>
<dbReference type="GO" id="GO:0005634">
    <property type="term" value="C:nucleus"/>
    <property type="evidence" value="ECO:0007669"/>
    <property type="project" value="UniProtKB-SubCell"/>
</dbReference>
<feature type="region of interest" description="Disordered" evidence="8">
    <location>
        <begin position="1"/>
        <end position="23"/>
    </location>
</feature>
<gene>
    <name evidence="10" type="ORF">BOX15_Mlig026638g1</name>
</gene>
<evidence type="ECO:0000313" key="10">
    <source>
        <dbReference type="EMBL" id="PAA65541.1"/>
    </source>
</evidence>
<evidence type="ECO:0000256" key="3">
    <source>
        <dbReference type="ARBA" id="ARBA00022737"/>
    </source>
</evidence>
<dbReference type="PANTHER" id="PTHR24406">
    <property type="entry name" value="TRANSCRIPTIONAL REPRESSOR CTCFL-RELATED"/>
    <property type="match status" value="1"/>
</dbReference>
<dbReference type="Gene3D" id="3.30.160.60">
    <property type="entry name" value="Classic Zinc Finger"/>
    <property type="match status" value="1"/>
</dbReference>
<evidence type="ECO:0000313" key="11">
    <source>
        <dbReference type="Proteomes" id="UP000215902"/>
    </source>
</evidence>
<feature type="compositionally biased region" description="Low complexity" evidence="8">
    <location>
        <begin position="1435"/>
        <end position="1446"/>
    </location>
</feature>
<comment type="caution">
    <text evidence="10">The sequence shown here is derived from an EMBL/GenBank/DDBJ whole genome shotgun (WGS) entry which is preliminary data.</text>
</comment>
<dbReference type="OrthoDB" id="125347at2759"/>
<feature type="region of interest" description="Disordered" evidence="8">
    <location>
        <begin position="703"/>
        <end position="724"/>
    </location>
</feature>
<feature type="region of interest" description="Disordered" evidence="8">
    <location>
        <begin position="1262"/>
        <end position="1298"/>
    </location>
</feature>
<dbReference type="InterPro" id="IPR050888">
    <property type="entry name" value="ZnF_C2H2-type_TF"/>
</dbReference>
<feature type="compositionally biased region" description="Pro residues" evidence="8">
    <location>
        <begin position="365"/>
        <end position="376"/>
    </location>
</feature>
<feature type="region of interest" description="Disordered" evidence="8">
    <location>
        <begin position="1435"/>
        <end position="1568"/>
    </location>
</feature>
<dbReference type="GO" id="GO:0008270">
    <property type="term" value="F:zinc ion binding"/>
    <property type="evidence" value="ECO:0007669"/>
    <property type="project" value="UniProtKB-KW"/>
</dbReference>
<evidence type="ECO:0000256" key="2">
    <source>
        <dbReference type="ARBA" id="ARBA00022723"/>
    </source>
</evidence>